<evidence type="ECO:0000313" key="2">
    <source>
        <dbReference type="Proteomes" id="UP000680365"/>
    </source>
</evidence>
<comment type="caution">
    <text evidence="1">The sequence shown here is derived from an EMBL/GenBank/DDBJ whole genome shotgun (WGS) entry which is preliminary data.</text>
</comment>
<sequence length="444" mass="52896">MKKEKVLLIWSFGTSDIYLDGKLIRDNFLSKTKDIAKNFDTYYNEKRINMSILENFVNEFYNNKEIIIKGIFTDQNGFEQDTIYLQTILMKYIQKGSISSKIKSAREHIILDEARRFDIIKNKLDSYLKNIPTNIFEEIMINNTSGTKGLSSALLFSSLLNFELGKLSFYYGEQIDKDTLFMKQSNIIYFVHKQNIDNFLENKDFESCISYLQNNNLISSFKKEFDYSKYMFARINADYDKCKEIYKKGNLDSKFAITKNTVNKIQEMINGIIFTFDKKRFIEFLGRIYNFTDVGLRFFINKFFETDFESIKYKDLQDFVQKYPDLEKFLNNYKVRFNNKASFLNWNIKNSDHMIKEIGFINTKVMLSLLDFISTKNGEYKKYKDFFVRLEKLNEYRNNTLIAHGMNQVNEKIIFEKYGYDTIKTDFIDLLENIVGKNKLWIEF</sequence>
<gene>
    <name evidence="1" type="ORF">VAMP_21n128</name>
</gene>
<name>A0ABS5QKF0_9BACT</name>
<proteinExistence type="predicted"/>
<reference evidence="1 2" key="1">
    <citation type="journal article" date="2021" name="Nat. Commun.">
        <title>Reductive evolution and unique predatory mode in the CPR bacterium Vampirococcus lugosii.</title>
        <authorList>
            <person name="Moreira D."/>
            <person name="Zivanovic Y."/>
            <person name="Lopez-Archilla A.I."/>
            <person name="Iniesto M."/>
            <person name="Lopez-Garcia P."/>
        </authorList>
    </citation>
    <scope>NUCLEOTIDE SEQUENCE [LARGE SCALE GENOMIC DNA]</scope>
    <source>
        <strain evidence="1">Chiprana</strain>
    </source>
</reference>
<dbReference type="Proteomes" id="UP000680365">
    <property type="component" value="Unassembled WGS sequence"/>
</dbReference>
<organism evidence="1 2">
    <name type="scientific">Candidatus Vampirococcus lugosii</name>
    <dbReference type="NCBI Taxonomy" id="2789015"/>
    <lineage>
        <taxon>Bacteria</taxon>
        <taxon>Candidatus Absconditibacteriota</taxon>
        <taxon>Vampirococcus</taxon>
    </lineage>
</organism>
<protein>
    <recommendedName>
        <fullName evidence="3">CRISPR system ring nuclease SSO1393-like domain-containing protein</fullName>
    </recommendedName>
</protein>
<dbReference type="EMBL" id="JAEDAM010000012">
    <property type="protein sequence ID" value="MBS8121720.1"/>
    <property type="molecule type" value="Genomic_DNA"/>
</dbReference>
<keyword evidence="2" id="KW-1185">Reference proteome</keyword>
<evidence type="ECO:0008006" key="3">
    <source>
        <dbReference type="Google" id="ProtNLM"/>
    </source>
</evidence>
<accession>A0ABS5QKF0</accession>
<evidence type="ECO:0000313" key="1">
    <source>
        <dbReference type="EMBL" id="MBS8121720.1"/>
    </source>
</evidence>
<dbReference type="RefSeq" id="WP_213348527.1">
    <property type="nucleotide sequence ID" value="NZ_JAEDAM010000012.1"/>
</dbReference>